<organism evidence="1 2">
    <name type="scientific">Laccaria amethystina LaAM-08-1</name>
    <dbReference type="NCBI Taxonomy" id="1095629"/>
    <lineage>
        <taxon>Eukaryota</taxon>
        <taxon>Fungi</taxon>
        <taxon>Dikarya</taxon>
        <taxon>Basidiomycota</taxon>
        <taxon>Agaricomycotina</taxon>
        <taxon>Agaricomycetes</taxon>
        <taxon>Agaricomycetidae</taxon>
        <taxon>Agaricales</taxon>
        <taxon>Agaricineae</taxon>
        <taxon>Hydnangiaceae</taxon>
        <taxon>Laccaria</taxon>
    </lineage>
</organism>
<dbReference type="AlphaFoldDB" id="A0A0C9WJ70"/>
<dbReference type="HOGENOM" id="CLU_1796778_0_0_1"/>
<reference evidence="1 2" key="1">
    <citation type="submission" date="2014-04" db="EMBL/GenBank/DDBJ databases">
        <authorList>
            <consortium name="DOE Joint Genome Institute"/>
            <person name="Kuo A."/>
            <person name="Kohler A."/>
            <person name="Nagy L.G."/>
            <person name="Floudas D."/>
            <person name="Copeland A."/>
            <person name="Barry K.W."/>
            <person name="Cichocki N."/>
            <person name="Veneault-Fourrey C."/>
            <person name="LaButti K."/>
            <person name="Lindquist E.A."/>
            <person name="Lipzen A."/>
            <person name="Lundell T."/>
            <person name="Morin E."/>
            <person name="Murat C."/>
            <person name="Sun H."/>
            <person name="Tunlid A."/>
            <person name="Henrissat B."/>
            <person name="Grigoriev I.V."/>
            <person name="Hibbett D.S."/>
            <person name="Martin F."/>
            <person name="Nordberg H.P."/>
            <person name="Cantor M.N."/>
            <person name="Hua S.X."/>
        </authorList>
    </citation>
    <scope>NUCLEOTIDE SEQUENCE [LARGE SCALE GENOMIC DNA]</scope>
    <source>
        <strain evidence="1 2">LaAM-08-1</strain>
    </source>
</reference>
<evidence type="ECO:0000313" key="1">
    <source>
        <dbReference type="EMBL" id="KIJ94179.1"/>
    </source>
</evidence>
<dbReference type="EMBL" id="KN838806">
    <property type="protein sequence ID" value="KIJ94179.1"/>
    <property type="molecule type" value="Genomic_DNA"/>
</dbReference>
<accession>A0A0C9WJ70</accession>
<dbReference type="Proteomes" id="UP000054477">
    <property type="component" value="Unassembled WGS sequence"/>
</dbReference>
<keyword evidence="2" id="KW-1185">Reference proteome</keyword>
<gene>
    <name evidence="1" type="ORF">K443DRAFT_12343</name>
</gene>
<name>A0A0C9WJ70_9AGAR</name>
<evidence type="ECO:0000313" key="2">
    <source>
        <dbReference type="Proteomes" id="UP000054477"/>
    </source>
</evidence>
<sequence length="144" mass="16075">MAGLHSSKVAMVPGSGGIVAEVDSIVVNAWGRAPIIARILPEIERIYSMNLEDLMLCDWLFPDSIIGQRGTWKSLKEFLIIKWCNSSTFPYAIITPDYLEWSRESARVPLLETKGITVLQRNASQPPYVFREIQGIPLSAAEIV</sequence>
<proteinExistence type="predicted"/>
<protein>
    <submittedName>
        <fullName evidence="1">Unplaced genomic scaffold K443scaffold_271, whole genome shotgun sequence</fullName>
    </submittedName>
</protein>
<reference evidence="2" key="2">
    <citation type="submission" date="2015-01" db="EMBL/GenBank/DDBJ databases">
        <title>Evolutionary Origins and Diversification of the Mycorrhizal Mutualists.</title>
        <authorList>
            <consortium name="DOE Joint Genome Institute"/>
            <consortium name="Mycorrhizal Genomics Consortium"/>
            <person name="Kohler A."/>
            <person name="Kuo A."/>
            <person name="Nagy L.G."/>
            <person name="Floudas D."/>
            <person name="Copeland A."/>
            <person name="Barry K.W."/>
            <person name="Cichocki N."/>
            <person name="Veneault-Fourrey C."/>
            <person name="LaButti K."/>
            <person name="Lindquist E.A."/>
            <person name="Lipzen A."/>
            <person name="Lundell T."/>
            <person name="Morin E."/>
            <person name="Murat C."/>
            <person name="Riley R."/>
            <person name="Ohm R."/>
            <person name="Sun H."/>
            <person name="Tunlid A."/>
            <person name="Henrissat B."/>
            <person name="Grigoriev I.V."/>
            <person name="Hibbett D.S."/>
            <person name="Martin F."/>
        </authorList>
    </citation>
    <scope>NUCLEOTIDE SEQUENCE [LARGE SCALE GENOMIC DNA]</scope>
    <source>
        <strain evidence="2">LaAM-08-1</strain>
    </source>
</reference>